<keyword evidence="3" id="KW-1185">Reference proteome</keyword>
<evidence type="ECO:0000256" key="1">
    <source>
        <dbReference type="SAM" id="Coils"/>
    </source>
</evidence>
<evidence type="ECO:0000313" key="3">
    <source>
        <dbReference type="Proteomes" id="UP001295684"/>
    </source>
</evidence>
<dbReference type="AlphaFoldDB" id="A0AAD1Y3E1"/>
<keyword evidence="1" id="KW-0175">Coiled coil</keyword>
<feature type="coiled-coil region" evidence="1">
    <location>
        <begin position="350"/>
        <end position="377"/>
    </location>
</feature>
<comment type="caution">
    <text evidence="2">The sequence shown here is derived from an EMBL/GenBank/DDBJ whole genome shotgun (WGS) entry which is preliminary data.</text>
</comment>
<organism evidence="2 3">
    <name type="scientific">Euplotes crassus</name>
    <dbReference type="NCBI Taxonomy" id="5936"/>
    <lineage>
        <taxon>Eukaryota</taxon>
        <taxon>Sar</taxon>
        <taxon>Alveolata</taxon>
        <taxon>Ciliophora</taxon>
        <taxon>Intramacronucleata</taxon>
        <taxon>Spirotrichea</taxon>
        <taxon>Hypotrichia</taxon>
        <taxon>Euplotida</taxon>
        <taxon>Euplotidae</taxon>
        <taxon>Moneuplotes</taxon>
    </lineage>
</organism>
<evidence type="ECO:0000313" key="2">
    <source>
        <dbReference type="EMBL" id="CAI2383260.1"/>
    </source>
</evidence>
<accession>A0AAD1Y3E1</accession>
<protein>
    <submittedName>
        <fullName evidence="2">Uncharacterized protein</fullName>
    </submittedName>
</protein>
<dbReference type="EMBL" id="CAMPGE010025512">
    <property type="protein sequence ID" value="CAI2383260.1"/>
    <property type="molecule type" value="Genomic_DNA"/>
</dbReference>
<feature type="coiled-coil region" evidence="1">
    <location>
        <begin position="564"/>
        <end position="649"/>
    </location>
</feature>
<proteinExistence type="predicted"/>
<dbReference type="Proteomes" id="UP001295684">
    <property type="component" value="Unassembled WGS sequence"/>
</dbReference>
<reference evidence="2" key="1">
    <citation type="submission" date="2023-07" db="EMBL/GenBank/DDBJ databases">
        <authorList>
            <consortium name="AG Swart"/>
            <person name="Singh M."/>
            <person name="Singh A."/>
            <person name="Seah K."/>
            <person name="Emmerich C."/>
        </authorList>
    </citation>
    <scope>NUCLEOTIDE SEQUENCE</scope>
    <source>
        <strain evidence="2">DP1</strain>
    </source>
</reference>
<sequence>MNTQGHQKSLLTYLSPTESSARKNIHVEPMLDETSFSSTIMAYEATPTKRTITSERVKKVRSSERTESSKYVVNKSTSYNKSPVKVTHTRGRSRGGVIEKTKVTTTTYSPDAKNTSIIRSKCSHRRKNCCSAKKMVKTAPSKVVKTRSTSYEFTDPNRIPVDFDDSQKVKIKKKNYTKGKQQKLEGISRSLKRADELRFDVDNSDINSYLSTLICNRIDEGNEIGDKRNFMPSTEVPDLERHITDLKKELNQKRRILDKFKWTSKNKNESFKKVKKEMNSGPDHMQQINSKKEQDLKQYISHLKEIKLSLEKLEPKSSSSGIDYLKNFDERHAKCVELLDKNGIEHNEKLTELLAKSEAKEQKIDDLEEAIDSKARKRLEIINDQRVMDKRVLDTTESSSQEIHKLLQLLGKLILQKGDLQIAIAENDSDIVNSKINLSNLKASQGKDISKTKGKPLAEKVKILRYINTNLTKSQNSYERILSLLNKTRSDLPRINYSNGRKAFNADLEDLRTELKKYKDLEMYLKKSKRDSEYGAQKEIDECNRLLQQRKRNSEKLTEILSNIIKINIEIAQKEKQVKELEGKLLLANFGDLEKYKQDLERILAELQHKLESLSQRQGKNHDDLIIQIEQKDRIIVRLVNQLRNLDDKILYVKNNKPKSREKKNVHEQTLSEEKETRIKPINSCHLRTKRVKESDLISKSTSNFMKYSRNMPASLKNSPNAYQRNYTHERTFTHVASDLRGDSPLRRVARVHYSSGKNEDQDYNYRQLKEIFSERKAKQEERSRENGSFIRNPYRCQYHLEHSNDMNSTYSQSYNRYEYTHTVSSGSYKVFVPSDEELKNLIPESIFSRVKKTGYSDYEIDRYPFTFLRDQKGDTYAQNNKGIYPLHKFLERFKQKTENGVHTYSPAHTHRAHLRHAYHSLV</sequence>
<gene>
    <name evidence="2" type="ORF">ECRASSUSDP1_LOCUS24756</name>
</gene>
<name>A0AAD1Y3E1_EUPCR</name>